<keyword evidence="3" id="KW-1185">Reference proteome</keyword>
<sequence length="54" mass="5636">MRVLTFISIVFLGSAVAALPLATTEADAAVIKRQCGPPPLGSHFNERCIPVANA</sequence>
<feature type="chain" id="PRO_5015112996" evidence="1">
    <location>
        <begin position="19"/>
        <end position="54"/>
    </location>
</feature>
<organism evidence="2 3">
    <name type="scientific">Trichoderma gamsii</name>
    <dbReference type="NCBI Taxonomy" id="398673"/>
    <lineage>
        <taxon>Eukaryota</taxon>
        <taxon>Fungi</taxon>
        <taxon>Dikarya</taxon>
        <taxon>Ascomycota</taxon>
        <taxon>Pezizomycotina</taxon>
        <taxon>Sordariomycetes</taxon>
        <taxon>Hypocreomycetidae</taxon>
        <taxon>Hypocreales</taxon>
        <taxon>Hypocreaceae</taxon>
        <taxon>Trichoderma</taxon>
    </lineage>
</organism>
<evidence type="ECO:0000313" key="2">
    <source>
        <dbReference type="EMBL" id="PON23103.1"/>
    </source>
</evidence>
<gene>
    <name evidence="2" type="ORF">TGAM01_v208108</name>
</gene>
<name>A0A2P4ZFQ9_9HYPO</name>
<dbReference type="EMBL" id="JPDN02000032">
    <property type="protein sequence ID" value="PON23103.1"/>
    <property type="molecule type" value="Genomic_DNA"/>
</dbReference>
<dbReference type="GeneID" id="36347745"/>
<dbReference type="RefSeq" id="XP_024405022.1">
    <property type="nucleotide sequence ID" value="XM_024550252.1"/>
</dbReference>
<dbReference type="Proteomes" id="UP000054821">
    <property type="component" value="Unassembled WGS sequence"/>
</dbReference>
<evidence type="ECO:0000256" key="1">
    <source>
        <dbReference type="SAM" id="SignalP"/>
    </source>
</evidence>
<proteinExistence type="predicted"/>
<accession>A0A2P4ZFQ9</accession>
<feature type="signal peptide" evidence="1">
    <location>
        <begin position="1"/>
        <end position="18"/>
    </location>
</feature>
<evidence type="ECO:0000313" key="3">
    <source>
        <dbReference type="Proteomes" id="UP000054821"/>
    </source>
</evidence>
<protein>
    <submittedName>
        <fullName evidence="2">Uncharacterized protein</fullName>
    </submittedName>
</protein>
<keyword evidence="1" id="KW-0732">Signal</keyword>
<dbReference type="AlphaFoldDB" id="A0A2P4ZFQ9"/>
<reference evidence="2 3" key="1">
    <citation type="journal article" date="2016" name="Genome Announc.">
        <title>Draft Whole-Genome Sequence of Trichoderma gamsii T6085, a Promising Biocontrol Agent of Fusarium Head Blight on Wheat.</title>
        <authorList>
            <person name="Baroncelli R."/>
            <person name="Zapparata A."/>
            <person name="Piaggeschi G."/>
            <person name="Sarrocco S."/>
            <person name="Vannacci G."/>
        </authorList>
    </citation>
    <scope>NUCLEOTIDE SEQUENCE [LARGE SCALE GENOMIC DNA]</scope>
    <source>
        <strain evidence="2 3">T6085</strain>
    </source>
</reference>
<comment type="caution">
    <text evidence="2">The sequence shown here is derived from an EMBL/GenBank/DDBJ whole genome shotgun (WGS) entry which is preliminary data.</text>
</comment>